<evidence type="ECO:0000259" key="1">
    <source>
        <dbReference type="Pfam" id="PF00266"/>
    </source>
</evidence>
<evidence type="ECO:0000313" key="2">
    <source>
        <dbReference type="EMBL" id="KAE8361498.1"/>
    </source>
</evidence>
<dbReference type="Proteomes" id="UP000326268">
    <property type="component" value="Unassembled WGS sequence"/>
</dbReference>
<dbReference type="GO" id="GO:0016740">
    <property type="term" value="F:transferase activity"/>
    <property type="evidence" value="ECO:0007669"/>
    <property type="project" value="UniProtKB-KW"/>
</dbReference>
<evidence type="ECO:0000313" key="3">
    <source>
        <dbReference type="Proteomes" id="UP000326268"/>
    </source>
</evidence>
<dbReference type="SUPFAM" id="SSF53383">
    <property type="entry name" value="PLP-dependent transferases"/>
    <property type="match status" value="1"/>
</dbReference>
<gene>
    <name evidence="2" type="ORF">BDV27DRAFT_160641</name>
</gene>
<organism evidence="2 3">
    <name type="scientific">Aspergillus caelatus</name>
    <dbReference type="NCBI Taxonomy" id="61420"/>
    <lineage>
        <taxon>Eukaryota</taxon>
        <taxon>Fungi</taxon>
        <taxon>Dikarya</taxon>
        <taxon>Ascomycota</taxon>
        <taxon>Pezizomycotina</taxon>
        <taxon>Eurotiomycetes</taxon>
        <taxon>Eurotiomycetidae</taxon>
        <taxon>Eurotiales</taxon>
        <taxon>Aspergillaceae</taxon>
        <taxon>Aspergillus</taxon>
        <taxon>Aspergillus subgen. Circumdati</taxon>
    </lineage>
</organism>
<reference evidence="2 3" key="1">
    <citation type="submission" date="2019-04" db="EMBL/GenBank/DDBJ databases">
        <title>Friends and foes A comparative genomics studyof 23 Aspergillus species from section Flavi.</title>
        <authorList>
            <consortium name="DOE Joint Genome Institute"/>
            <person name="Kjaerbolling I."/>
            <person name="Vesth T."/>
            <person name="Frisvad J.C."/>
            <person name="Nybo J.L."/>
            <person name="Theobald S."/>
            <person name="Kildgaard S."/>
            <person name="Isbrandt T."/>
            <person name="Kuo A."/>
            <person name="Sato A."/>
            <person name="Lyhne E.K."/>
            <person name="Kogle M.E."/>
            <person name="Wiebenga A."/>
            <person name="Kun R.S."/>
            <person name="Lubbers R.J."/>
            <person name="Makela M.R."/>
            <person name="Barry K."/>
            <person name="Chovatia M."/>
            <person name="Clum A."/>
            <person name="Daum C."/>
            <person name="Haridas S."/>
            <person name="He G."/>
            <person name="LaButti K."/>
            <person name="Lipzen A."/>
            <person name="Mondo S."/>
            <person name="Riley R."/>
            <person name="Salamov A."/>
            <person name="Simmons B.A."/>
            <person name="Magnuson J.K."/>
            <person name="Henrissat B."/>
            <person name="Mortensen U.H."/>
            <person name="Larsen T.O."/>
            <person name="Devries R.P."/>
            <person name="Grigoriev I.V."/>
            <person name="Machida M."/>
            <person name="Baker S.E."/>
            <person name="Andersen M.R."/>
        </authorList>
    </citation>
    <scope>NUCLEOTIDE SEQUENCE [LARGE SCALE GENOMIC DNA]</scope>
    <source>
        <strain evidence="2 3">CBS 763.97</strain>
    </source>
</reference>
<accession>A0A5N6ZVU5</accession>
<sequence length="429" mass="47935">MTKSKSAAASFDVDAIRKQFPALQKDVVRLNNAVGSAVHQDVVDSIKETLTALPFPLGVVNDMNKEATRTREHSFETAAAFINASPDEIAFGTSTSQNMLNVSRSLQASFNPESEIIISNLSHEASVTPWLNLAEDKGLTIKWWTPPLTADPNPYIQTLTELLSPNTKLVVCNHASSIIGTVHPIRQIADLVHKIPDALIAVDGVTWAPHGPVDVRALNVDFYFLSWYKIYGPHIAQVYAKREAQDKNMTSLNHRFTDPYHLNIKLRVGVNCFELQHSLPVAVKYIESVGWDNIMRHEALLTEELLKYLRSKPDVFTIYGEQYGNPTRRVSIISFTVNGRKSTSIVDFIHTQSNFLVNAGHCYSPRPVYDVLKLPKDGVIRVSPSHYNTIEDIRGFVDLLELIMSSQLDADGSTDVSSSEFWEDLMTDV</sequence>
<dbReference type="PANTHER" id="PTHR43586">
    <property type="entry name" value="CYSTEINE DESULFURASE"/>
    <property type="match status" value="1"/>
</dbReference>
<proteinExistence type="predicted"/>
<dbReference type="Gene3D" id="3.90.1150.10">
    <property type="entry name" value="Aspartate Aminotransferase, domain 1"/>
    <property type="match status" value="1"/>
</dbReference>
<dbReference type="RefSeq" id="XP_031924579.1">
    <property type="nucleotide sequence ID" value="XM_032073068.1"/>
</dbReference>
<dbReference type="EMBL" id="ML737733">
    <property type="protein sequence ID" value="KAE8361498.1"/>
    <property type="molecule type" value="Genomic_DNA"/>
</dbReference>
<dbReference type="PANTHER" id="PTHR43586:SF21">
    <property type="entry name" value="PYRIDOXAL PHOSPHATE (PLP)-DEPENDENT ASPARTATE AMINOTRANSFERASE SUPERFAMILY"/>
    <property type="match status" value="1"/>
</dbReference>
<dbReference type="Pfam" id="PF00266">
    <property type="entry name" value="Aminotran_5"/>
    <property type="match status" value="1"/>
</dbReference>
<keyword evidence="2" id="KW-0808">Transferase</keyword>
<name>A0A5N6ZVU5_9EURO</name>
<dbReference type="AlphaFoldDB" id="A0A5N6ZVU5"/>
<dbReference type="GeneID" id="43657514"/>
<feature type="domain" description="Aminotransferase class V" evidence="1">
    <location>
        <begin position="31"/>
        <end position="394"/>
    </location>
</feature>
<dbReference type="InterPro" id="IPR000192">
    <property type="entry name" value="Aminotrans_V_dom"/>
</dbReference>
<dbReference type="Gene3D" id="3.40.640.10">
    <property type="entry name" value="Type I PLP-dependent aspartate aminotransferase-like (Major domain)"/>
    <property type="match status" value="1"/>
</dbReference>
<dbReference type="InterPro" id="IPR015422">
    <property type="entry name" value="PyrdxlP-dep_Trfase_small"/>
</dbReference>
<protein>
    <submittedName>
        <fullName evidence="2">Pyridoxal phosphate-dependent transferase</fullName>
    </submittedName>
</protein>
<dbReference type="InterPro" id="IPR015424">
    <property type="entry name" value="PyrdxlP-dep_Trfase"/>
</dbReference>
<keyword evidence="3" id="KW-1185">Reference proteome</keyword>
<dbReference type="InterPro" id="IPR015421">
    <property type="entry name" value="PyrdxlP-dep_Trfase_major"/>
</dbReference>
<dbReference type="OrthoDB" id="420046at2759"/>